<feature type="transmembrane region" description="Helical" evidence="1">
    <location>
        <begin position="103"/>
        <end position="121"/>
    </location>
</feature>
<dbReference type="EMBL" id="JJRY01000007">
    <property type="protein sequence ID" value="KEF38603.1"/>
    <property type="molecule type" value="Genomic_DNA"/>
</dbReference>
<sequence>MINLFSTFVATIVTVPILVIFIVYWISRIVTKNKKKSLHLSVDISTLFFIIAVHFSIMVIWEKSVLWIILLLLIFIASIFVFLQWKINNEIIFKKVWKGFWRFNFLLFSFSYFSLIIFGLVQRLNNL</sequence>
<evidence type="ECO:0008006" key="4">
    <source>
        <dbReference type="Google" id="ProtNLM"/>
    </source>
</evidence>
<keyword evidence="1" id="KW-0472">Membrane</keyword>
<evidence type="ECO:0000313" key="2">
    <source>
        <dbReference type="EMBL" id="KEF38603.1"/>
    </source>
</evidence>
<keyword evidence="1" id="KW-1133">Transmembrane helix</keyword>
<keyword evidence="1" id="KW-0812">Transmembrane</keyword>
<dbReference type="AlphaFoldDB" id="A0A072NNZ9"/>
<feature type="transmembrane region" description="Helical" evidence="1">
    <location>
        <begin position="6"/>
        <end position="26"/>
    </location>
</feature>
<dbReference type="InterPro" id="IPR024515">
    <property type="entry name" value="DUF3397"/>
</dbReference>
<dbReference type="GeneID" id="89469210"/>
<accession>A0A072NNZ9</accession>
<dbReference type="PATRIC" id="fig|1348973.3.peg.2167"/>
<proteinExistence type="predicted"/>
<dbReference type="PIRSF" id="PIRSF030092">
    <property type="entry name" value="UCP030092"/>
    <property type="match status" value="1"/>
</dbReference>
<dbReference type="Pfam" id="PF11877">
    <property type="entry name" value="DUF3397"/>
    <property type="match status" value="1"/>
</dbReference>
<evidence type="ECO:0000313" key="3">
    <source>
        <dbReference type="Proteomes" id="UP000027936"/>
    </source>
</evidence>
<organism evidence="2 3">
    <name type="scientific">Schinkia azotoformans MEV2011</name>
    <dbReference type="NCBI Taxonomy" id="1348973"/>
    <lineage>
        <taxon>Bacteria</taxon>
        <taxon>Bacillati</taxon>
        <taxon>Bacillota</taxon>
        <taxon>Bacilli</taxon>
        <taxon>Bacillales</taxon>
        <taxon>Bacillaceae</taxon>
        <taxon>Calidifontibacillus/Schinkia group</taxon>
        <taxon>Schinkia</taxon>
    </lineage>
</organism>
<reference evidence="2 3" key="1">
    <citation type="submission" date="2014-04" db="EMBL/GenBank/DDBJ databases">
        <title>Draft genome sequence of Bacillus azotoformans MEV2011, a (co-) denitrifying strain unable to grow in the presence of oxygen.</title>
        <authorList>
            <person name="Nielsen M."/>
            <person name="Schreiber L."/>
            <person name="Finster K."/>
            <person name="Schramm A."/>
        </authorList>
    </citation>
    <scope>NUCLEOTIDE SEQUENCE [LARGE SCALE GENOMIC DNA]</scope>
    <source>
        <strain evidence="2 3">MEV2011</strain>
    </source>
</reference>
<name>A0A072NNZ9_SCHAZ</name>
<evidence type="ECO:0000256" key="1">
    <source>
        <dbReference type="SAM" id="Phobius"/>
    </source>
</evidence>
<dbReference type="InterPro" id="IPR016945">
    <property type="entry name" value="UCP030092"/>
</dbReference>
<gene>
    <name evidence="2" type="ORF">M670_02231</name>
</gene>
<protein>
    <recommendedName>
        <fullName evidence="4">DUF3397 domain-containing protein</fullName>
    </recommendedName>
</protein>
<feature type="transmembrane region" description="Helical" evidence="1">
    <location>
        <begin position="65"/>
        <end position="83"/>
    </location>
</feature>
<dbReference type="Proteomes" id="UP000027936">
    <property type="component" value="Unassembled WGS sequence"/>
</dbReference>
<dbReference type="OrthoDB" id="2353183at2"/>
<comment type="caution">
    <text evidence="2">The sequence shown here is derived from an EMBL/GenBank/DDBJ whole genome shotgun (WGS) entry which is preliminary data.</text>
</comment>
<dbReference type="RefSeq" id="WP_003329956.1">
    <property type="nucleotide sequence ID" value="NZ_JJRY01000007.1"/>
</dbReference>
<feature type="transmembrane region" description="Helical" evidence="1">
    <location>
        <begin position="38"/>
        <end position="59"/>
    </location>
</feature>